<dbReference type="EMBL" id="FN668690">
    <property type="protein sequence ID" value="CBK25170.2"/>
    <property type="molecule type" value="Genomic_DNA"/>
</dbReference>
<dbReference type="RefSeq" id="XP_012899218.1">
    <property type="nucleotide sequence ID" value="XM_013043764.1"/>
</dbReference>
<dbReference type="Proteomes" id="UP000008312">
    <property type="component" value="Unassembled WGS sequence"/>
</dbReference>
<accession>D8MAT1</accession>
<evidence type="ECO:0000313" key="2">
    <source>
        <dbReference type="EMBL" id="CBK25170.2"/>
    </source>
</evidence>
<organism evidence="2">
    <name type="scientific">Blastocystis hominis</name>
    <dbReference type="NCBI Taxonomy" id="12968"/>
    <lineage>
        <taxon>Eukaryota</taxon>
        <taxon>Sar</taxon>
        <taxon>Stramenopiles</taxon>
        <taxon>Bigyra</taxon>
        <taxon>Opalozoa</taxon>
        <taxon>Opalinata</taxon>
        <taxon>Blastocystidae</taxon>
        <taxon>Blastocystis</taxon>
    </lineage>
</organism>
<protein>
    <submittedName>
        <fullName evidence="2">Uncharacterized protein</fullName>
    </submittedName>
</protein>
<sequence>MVNRLQRQIQAIHREKAELRSRLRDDTHVLLKTIRDTIDLLQQARSASATPALGPTQVDLREEMEEVNRRMENFSLTPSAIPSASSLSAEPLSPLSPSLMAQRKVMEGERKMKEMIPLLNGMDRTLSRPAEPYELSSSQPMQLGGVILDDASTRLRTGSISSSRSRSNSIIGRERSRHASISE</sequence>
<feature type="compositionally biased region" description="Low complexity" evidence="1">
    <location>
        <begin position="157"/>
        <end position="171"/>
    </location>
</feature>
<feature type="region of interest" description="Disordered" evidence="1">
    <location>
        <begin position="157"/>
        <end position="183"/>
    </location>
</feature>
<proteinExistence type="predicted"/>
<gene>
    <name evidence="2" type="ORF">GSBLH_T00004800001</name>
</gene>
<evidence type="ECO:0000256" key="1">
    <source>
        <dbReference type="SAM" id="MobiDB-lite"/>
    </source>
</evidence>
<dbReference type="GeneID" id="24921804"/>
<reference evidence="2" key="1">
    <citation type="submission" date="2010-02" db="EMBL/GenBank/DDBJ databases">
        <title>Sequencing and annotation of the Blastocystis hominis genome.</title>
        <authorList>
            <person name="Wincker P."/>
        </authorList>
    </citation>
    <scope>NUCLEOTIDE SEQUENCE</scope>
    <source>
        <strain evidence="2">Singapore isolate B</strain>
    </source>
</reference>
<dbReference type="AlphaFoldDB" id="D8MAT1"/>
<name>D8MAT1_BLAHO</name>
<dbReference type="InParanoid" id="D8MAT1"/>
<evidence type="ECO:0000313" key="3">
    <source>
        <dbReference type="Proteomes" id="UP000008312"/>
    </source>
</evidence>
<keyword evidence="3" id="KW-1185">Reference proteome</keyword>